<evidence type="ECO:0000256" key="7">
    <source>
        <dbReference type="ARBA" id="ARBA00022827"/>
    </source>
</evidence>
<evidence type="ECO:0000256" key="8">
    <source>
        <dbReference type="ARBA" id="ARBA00022857"/>
    </source>
</evidence>
<comment type="subunit">
    <text evidence="11">Homotetramer.</text>
</comment>
<accession>A0A859DTG1</accession>
<dbReference type="Gene3D" id="3.60.150.10">
    <property type="entry name" value="Chorismate synthase AroC"/>
    <property type="match status" value="1"/>
</dbReference>
<dbReference type="GO" id="GO:0009073">
    <property type="term" value="P:aromatic amino acid family biosynthetic process"/>
    <property type="evidence" value="ECO:0007669"/>
    <property type="project" value="UniProtKB-KW"/>
</dbReference>
<dbReference type="PANTHER" id="PTHR21085:SF0">
    <property type="entry name" value="CHORISMATE SYNTHASE"/>
    <property type="match status" value="1"/>
</dbReference>
<dbReference type="GO" id="GO:0010181">
    <property type="term" value="F:FMN binding"/>
    <property type="evidence" value="ECO:0007669"/>
    <property type="project" value="TreeGrafter"/>
</dbReference>
<feature type="binding site" evidence="11">
    <location>
        <position position="52"/>
    </location>
    <ligand>
        <name>NADP(+)</name>
        <dbReference type="ChEBI" id="CHEBI:58349"/>
    </ligand>
</feature>
<evidence type="ECO:0000256" key="6">
    <source>
        <dbReference type="ARBA" id="ARBA00022643"/>
    </source>
</evidence>
<dbReference type="InterPro" id="IPR000453">
    <property type="entry name" value="Chorismate_synth"/>
</dbReference>
<comment type="caution">
    <text evidence="11">Lacks conserved residue(s) required for the propagation of feature annotation.</text>
</comment>
<dbReference type="PROSITE" id="PS00787">
    <property type="entry name" value="CHORISMATE_SYNTHASE_1"/>
    <property type="match status" value="1"/>
</dbReference>
<feature type="binding site" evidence="11">
    <location>
        <position position="46"/>
    </location>
    <ligand>
        <name>NADP(+)</name>
        <dbReference type="ChEBI" id="CHEBI:58349"/>
    </ligand>
</feature>
<organism evidence="13 14">
    <name type="scientific">Caproicibacterium lactatifermentans</name>
    <dbReference type="NCBI Taxonomy" id="2666138"/>
    <lineage>
        <taxon>Bacteria</taxon>
        <taxon>Bacillati</taxon>
        <taxon>Bacillota</taxon>
        <taxon>Clostridia</taxon>
        <taxon>Eubacteriales</taxon>
        <taxon>Oscillospiraceae</taxon>
        <taxon>Caproicibacterium</taxon>
    </lineage>
</organism>
<dbReference type="InterPro" id="IPR035904">
    <property type="entry name" value="Chorismate_synth_AroC_sf"/>
</dbReference>
<dbReference type="UniPathway" id="UPA00053">
    <property type="reaction ID" value="UER00090"/>
</dbReference>
<sequence>MSSWGERVKISIFGESHGPAIGCVLEGLPAGEAVDMDAVQQQMHRRAPGRDRTSTPRREADIPQVLSGLLNGVTTGAPLCAVIANTNTRSADYQNLLEVPRPGHADYTAWVKYHGCNDVRGGGHFSGRLTAPLVFAGAVCRQILARRGILVGAHVWSIGQVHDTPFSNITAPILKACGSANFPVLDPQKKDAMYCEIDTAHAAGDSVGGVVECACLGVPAGLGGEGMFGGIESLFSSILFGIPACKGVEFGAGFEAAALHGSENNDAFFYDADGTVKTRTNNAGGILGGITTGMPILFRAAFKPTPSIVREQHSVNLATGKDTLLSVHGRHDPCIVPRAVPAVEAAVALALLNIDGILEHIAKD</sequence>
<dbReference type="CDD" id="cd07304">
    <property type="entry name" value="Chorismate_synthase"/>
    <property type="match status" value="1"/>
</dbReference>
<dbReference type="InterPro" id="IPR020541">
    <property type="entry name" value="Chorismate_synthase_CS"/>
</dbReference>
<proteinExistence type="inferred from homology"/>
<name>A0A859DTG1_9FIRM</name>
<evidence type="ECO:0000256" key="2">
    <source>
        <dbReference type="ARBA" id="ARBA00008014"/>
    </source>
</evidence>
<reference evidence="13 14" key="1">
    <citation type="submission" date="2019-11" db="EMBL/GenBank/DDBJ databases">
        <authorList>
            <person name="Ren C."/>
            <person name="Wang H."/>
            <person name="Xu Y."/>
        </authorList>
    </citation>
    <scope>NUCLEOTIDE SEQUENCE [LARGE SCALE GENOMIC DNA]</scope>
    <source>
        <strain evidence="13 14">LBM 19010</strain>
    </source>
</reference>
<dbReference type="NCBIfam" id="NF003793">
    <property type="entry name" value="PRK05382.1"/>
    <property type="match status" value="1"/>
</dbReference>
<dbReference type="GO" id="GO:0004107">
    <property type="term" value="F:chorismate synthase activity"/>
    <property type="evidence" value="ECO:0007669"/>
    <property type="project" value="UniProtKB-UniRule"/>
</dbReference>
<keyword evidence="9 11" id="KW-0057">Aromatic amino acid biosynthesis</keyword>
<feature type="binding site" evidence="11">
    <location>
        <position position="330"/>
    </location>
    <ligand>
        <name>FMN</name>
        <dbReference type="ChEBI" id="CHEBI:58210"/>
    </ligand>
</feature>
<dbReference type="PANTHER" id="PTHR21085">
    <property type="entry name" value="CHORISMATE SYNTHASE"/>
    <property type="match status" value="1"/>
</dbReference>
<keyword evidence="7 11" id="KW-0274">FAD</keyword>
<dbReference type="RefSeq" id="WP_174192785.1">
    <property type="nucleotide sequence ID" value="NZ_CP046051.1"/>
</dbReference>
<comment type="catalytic activity">
    <reaction evidence="11 12">
        <text>5-O-(1-carboxyvinyl)-3-phosphoshikimate = chorismate + phosphate</text>
        <dbReference type="Rhea" id="RHEA:21020"/>
        <dbReference type="ChEBI" id="CHEBI:29748"/>
        <dbReference type="ChEBI" id="CHEBI:43474"/>
        <dbReference type="ChEBI" id="CHEBI:57701"/>
        <dbReference type="EC" id="4.2.3.5"/>
    </reaction>
</comment>
<dbReference type="NCBIfam" id="TIGR00033">
    <property type="entry name" value="aroC"/>
    <property type="match status" value="1"/>
</dbReference>
<evidence type="ECO:0000256" key="1">
    <source>
        <dbReference type="ARBA" id="ARBA00005044"/>
    </source>
</evidence>
<evidence type="ECO:0000313" key="14">
    <source>
        <dbReference type="Proteomes" id="UP000501316"/>
    </source>
</evidence>
<dbReference type="EC" id="4.2.3.5" evidence="3 11"/>
<evidence type="ECO:0000313" key="13">
    <source>
        <dbReference type="EMBL" id="QKN23301.1"/>
    </source>
</evidence>
<evidence type="ECO:0000256" key="12">
    <source>
        <dbReference type="RuleBase" id="RU000605"/>
    </source>
</evidence>
<gene>
    <name evidence="11 13" type="primary">aroC</name>
    <name evidence="13" type="ORF">GJQ69_01625</name>
</gene>
<keyword evidence="6 11" id="KW-0288">FMN</keyword>
<dbReference type="AlphaFoldDB" id="A0A859DTG1"/>
<dbReference type="Pfam" id="PF01264">
    <property type="entry name" value="Chorismate_synt"/>
    <property type="match status" value="1"/>
</dbReference>
<keyword evidence="5 11" id="KW-0285">Flavoprotein</keyword>
<dbReference type="Proteomes" id="UP000501316">
    <property type="component" value="Chromosome"/>
</dbReference>
<comment type="cofactor">
    <cofactor evidence="11 12">
        <name>FMNH2</name>
        <dbReference type="ChEBI" id="CHEBI:57618"/>
    </cofactor>
    <text evidence="11 12">Reduced FMN (FMNH(2)).</text>
</comment>
<feature type="binding site" evidence="11">
    <location>
        <begin position="303"/>
        <end position="307"/>
    </location>
    <ligand>
        <name>FMN</name>
        <dbReference type="ChEBI" id="CHEBI:58210"/>
    </ligand>
</feature>
<evidence type="ECO:0000256" key="4">
    <source>
        <dbReference type="ARBA" id="ARBA00022605"/>
    </source>
</evidence>
<feature type="binding site" evidence="11">
    <location>
        <begin position="124"/>
        <end position="126"/>
    </location>
    <ligand>
        <name>FMN</name>
        <dbReference type="ChEBI" id="CHEBI:58210"/>
    </ligand>
</feature>
<keyword evidence="8 11" id="KW-0521">NADP</keyword>
<dbReference type="GO" id="GO:0005829">
    <property type="term" value="C:cytosol"/>
    <property type="evidence" value="ECO:0007669"/>
    <property type="project" value="TreeGrafter"/>
</dbReference>
<dbReference type="PROSITE" id="PS00788">
    <property type="entry name" value="CHORISMATE_SYNTHASE_2"/>
    <property type="match status" value="1"/>
</dbReference>
<keyword evidence="10 11" id="KW-0456">Lyase</keyword>
<keyword evidence="4 11" id="KW-0028">Amino-acid biosynthesis</keyword>
<dbReference type="HAMAP" id="MF_00300">
    <property type="entry name" value="Chorismate_synth"/>
    <property type="match status" value="1"/>
</dbReference>
<evidence type="ECO:0000256" key="3">
    <source>
        <dbReference type="ARBA" id="ARBA00013036"/>
    </source>
</evidence>
<dbReference type="PIRSF" id="PIRSF001456">
    <property type="entry name" value="Chorismate_synth"/>
    <property type="match status" value="1"/>
</dbReference>
<dbReference type="EMBL" id="CP046051">
    <property type="protein sequence ID" value="QKN23301.1"/>
    <property type="molecule type" value="Genomic_DNA"/>
</dbReference>
<feature type="binding site" evidence="11">
    <location>
        <position position="288"/>
    </location>
    <ligand>
        <name>FMN</name>
        <dbReference type="ChEBI" id="CHEBI:58210"/>
    </ligand>
</feature>
<dbReference type="GO" id="GO:0009423">
    <property type="term" value="P:chorismate biosynthetic process"/>
    <property type="evidence" value="ECO:0007669"/>
    <property type="project" value="UniProtKB-UniRule"/>
</dbReference>
<evidence type="ECO:0000256" key="9">
    <source>
        <dbReference type="ARBA" id="ARBA00023141"/>
    </source>
</evidence>
<comment type="function">
    <text evidence="11">Catalyzes the anti-1,4-elimination of the C-3 phosphate and the C-6 proR hydrogen from 5-enolpyruvylshikimate-3-phosphate (EPSP) to yield chorismate, which is the branch point compound that serves as the starting substrate for the three terminal pathways of aromatic amino acid biosynthesis. This reaction introduces a second double bond into the aromatic ring system.</text>
</comment>
<comment type="pathway">
    <text evidence="1 11 12">Metabolic intermediate biosynthesis; chorismate biosynthesis; chorismate from D-erythrose 4-phosphate and phosphoenolpyruvate: step 7/7.</text>
</comment>
<comment type="similarity">
    <text evidence="2 11 12">Belongs to the chorismate synthase family.</text>
</comment>
<evidence type="ECO:0000256" key="11">
    <source>
        <dbReference type="HAMAP-Rule" id="MF_00300"/>
    </source>
</evidence>
<protein>
    <recommendedName>
        <fullName evidence="3 11">Chorismate synthase</fullName>
        <shortName evidence="11">CS</shortName>
        <ecNumber evidence="3 11">4.2.3.5</ecNumber>
    </recommendedName>
    <alternativeName>
        <fullName evidence="11">5-enolpyruvylshikimate-3-phosphate phospholyase</fullName>
    </alternativeName>
</protein>
<dbReference type="KEGG" id="clf:GJQ69_01625"/>
<evidence type="ECO:0000256" key="10">
    <source>
        <dbReference type="ARBA" id="ARBA00023239"/>
    </source>
</evidence>
<evidence type="ECO:0000256" key="5">
    <source>
        <dbReference type="ARBA" id="ARBA00022630"/>
    </source>
</evidence>
<dbReference type="SUPFAM" id="SSF103263">
    <property type="entry name" value="Chorismate synthase, AroC"/>
    <property type="match status" value="1"/>
</dbReference>
<dbReference type="GO" id="GO:0008652">
    <property type="term" value="P:amino acid biosynthetic process"/>
    <property type="evidence" value="ECO:0007669"/>
    <property type="project" value="UniProtKB-KW"/>
</dbReference>